<organism evidence="1 2">
    <name type="scientific">Gossypium schwendimanii</name>
    <name type="common">Cotton</name>
    <dbReference type="NCBI Taxonomy" id="34291"/>
    <lineage>
        <taxon>Eukaryota</taxon>
        <taxon>Viridiplantae</taxon>
        <taxon>Streptophyta</taxon>
        <taxon>Embryophyta</taxon>
        <taxon>Tracheophyta</taxon>
        <taxon>Spermatophyta</taxon>
        <taxon>Magnoliopsida</taxon>
        <taxon>eudicotyledons</taxon>
        <taxon>Gunneridae</taxon>
        <taxon>Pentapetalae</taxon>
        <taxon>rosids</taxon>
        <taxon>malvids</taxon>
        <taxon>Malvales</taxon>
        <taxon>Malvaceae</taxon>
        <taxon>Malvoideae</taxon>
        <taxon>Gossypium</taxon>
    </lineage>
</organism>
<gene>
    <name evidence="1" type="ORF">Goshw_013633</name>
</gene>
<name>A0A7J9N8G0_GOSSC</name>
<comment type="caution">
    <text evidence="1">The sequence shown here is derived from an EMBL/GenBank/DDBJ whole genome shotgun (WGS) entry which is preliminary data.</text>
</comment>
<sequence>METGNFYIMSDDDVVVCLLRYPAASVGLQRLLRLFAA</sequence>
<evidence type="ECO:0000313" key="1">
    <source>
        <dbReference type="EMBL" id="MBA0878869.1"/>
    </source>
</evidence>
<evidence type="ECO:0000313" key="2">
    <source>
        <dbReference type="Proteomes" id="UP000593576"/>
    </source>
</evidence>
<proteinExistence type="predicted"/>
<dbReference type="Proteomes" id="UP000593576">
    <property type="component" value="Unassembled WGS sequence"/>
</dbReference>
<reference evidence="1 2" key="1">
    <citation type="journal article" date="2019" name="Genome Biol. Evol.">
        <title>Insights into the evolution of the New World diploid cottons (Gossypium, subgenus Houzingenia) based on genome sequencing.</title>
        <authorList>
            <person name="Grover C.E."/>
            <person name="Arick M.A. 2nd"/>
            <person name="Thrash A."/>
            <person name="Conover J.L."/>
            <person name="Sanders W.S."/>
            <person name="Peterson D.G."/>
            <person name="Frelichowski J.E."/>
            <person name="Scheffler J.A."/>
            <person name="Scheffler B.E."/>
            <person name="Wendel J.F."/>
        </authorList>
    </citation>
    <scope>NUCLEOTIDE SEQUENCE [LARGE SCALE GENOMIC DNA]</scope>
    <source>
        <strain evidence="1">1</strain>
        <tissue evidence="1">Leaf</tissue>
    </source>
</reference>
<dbReference type="AlphaFoldDB" id="A0A7J9N8G0"/>
<feature type="non-terminal residue" evidence="1">
    <location>
        <position position="37"/>
    </location>
</feature>
<protein>
    <submittedName>
        <fullName evidence="1">Uncharacterized protein</fullName>
    </submittedName>
</protein>
<accession>A0A7J9N8G0</accession>
<keyword evidence="2" id="KW-1185">Reference proteome</keyword>
<dbReference type="EMBL" id="JABFAF010273275">
    <property type="protein sequence ID" value="MBA0878869.1"/>
    <property type="molecule type" value="Genomic_DNA"/>
</dbReference>